<accession>A0A2W2HCN8</accession>
<evidence type="ECO:0000256" key="1">
    <source>
        <dbReference type="SAM" id="Phobius"/>
    </source>
</evidence>
<keyword evidence="1" id="KW-0812">Transmembrane</keyword>
<evidence type="ECO:0000313" key="3">
    <source>
        <dbReference type="Proteomes" id="UP000248544"/>
    </source>
</evidence>
<comment type="caution">
    <text evidence="2">The sequence shown here is derived from an EMBL/GenBank/DDBJ whole genome shotgun (WGS) entry which is preliminary data.</text>
</comment>
<keyword evidence="1" id="KW-1133">Transmembrane helix</keyword>
<dbReference type="EMBL" id="POUA01000246">
    <property type="protein sequence ID" value="PZG36844.1"/>
    <property type="molecule type" value="Genomic_DNA"/>
</dbReference>
<dbReference type="Proteomes" id="UP000248544">
    <property type="component" value="Unassembled WGS sequence"/>
</dbReference>
<reference evidence="2 3" key="1">
    <citation type="submission" date="2018-01" db="EMBL/GenBank/DDBJ databases">
        <title>Draft genome sequence of Sphaerisporangium sp. 7K107.</title>
        <authorList>
            <person name="Sahin N."/>
            <person name="Saygin H."/>
            <person name="Ay H."/>
        </authorList>
    </citation>
    <scope>NUCLEOTIDE SEQUENCE [LARGE SCALE GENOMIC DNA]</scope>
    <source>
        <strain evidence="2 3">7K107</strain>
    </source>
</reference>
<name>A0A2W2HCN8_9ACTN</name>
<gene>
    <name evidence="2" type="ORF">C1I98_26180</name>
</gene>
<feature type="transmembrane region" description="Helical" evidence="1">
    <location>
        <begin position="61"/>
        <end position="83"/>
    </location>
</feature>
<organism evidence="2 3">
    <name type="scientific">Spongiactinospora gelatinilytica</name>
    <dbReference type="NCBI Taxonomy" id="2666298"/>
    <lineage>
        <taxon>Bacteria</taxon>
        <taxon>Bacillati</taxon>
        <taxon>Actinomycetota</taxon>
        <taxon>Actinomycetes</taxon>
        <taxon>Streptosporangiales</taxon>
        <taxon>Streptosporangiaceae</taxon>
        <taxon>Spongiactinospora</taxon>
    </lineage>
</organism>
<sequence>RSLLPILLSCAWLALALAFLGLPGWLPFAPLAAPAFAAGALRMAGRRPIDHSMPILETPAGAIPLGLVIWALTGIDIAVLGCLPFLTALTAQQALAGTLAAQAVTGAGVLAAWLWRAVR</sequence>
<evidence type="ECO:0000313" key="2">
    <source>
        <dbReference type="EMBL" id="PZG36844.1"/>
    </source>
</evidence>
<dbReference type="AlphaFoldDB" id="A0A2W2HCN8"/>
<feature type="non-terminal residue" evidence="2">
    <location>
        <position position="1"/>
    </location>
</feature>
<proteinExistence type="predicted"/>
<feature type="transmembrane region" description="Helical" evidence="1">
    <location>
        <begin position="95"/>
        <end position="115"/>
    </location>
</feature>
<protein>
    <submittedName>
        <fullName evidence="2">Uncharacterized protein</fullName>
    </submittedName>
</protein>
<keyword evidence="1" id="KW-0472">Membrane</keyword>
<keyword evidence="3" id="KW-1185">Reference proteome</keyword>